<reference evidence="9 10" key="1">
    <citation type="journal article" date="1997" name="Nature">
        <title>The complete genome sequence of the hyperthermophilic, sulphate-reducing archaeon Archaeoglobus fulgidus.</title>
        <authorList>
            <person name="Klenk H.P."/>
            <person name="Clayton R.A."/>
            <person name="Tomb J."/>
            <person name="White O."/>
            <person name="Nelson K.E."/>
            <person name="Ketchum K.A."/>
            <person name="Dodson R.J."/>
            <person name="Gwinn M."/>
            <person name="Hickey E.K."/>
            <person name="Peterson J.D."/>
            <person name="Richardson D.L."/>
            <person name="Kerlavage A.R."/>
            <person name="Graham D.E."/>
            <person name="Kyrpides N.C."/>
            <person name="Fleischmann R.D."/>
            <person name="Quackenbush J."/>
            <person name="Lee N.H."/>
            <person name="Sutton G.G."/>
            <person name="Gill S."/>
            <person name="Kirkness E.F."/>
            <person name="Dougherty B.A."/>
            <person name="McKenney K."/>
            <person name="Adams M.D."/>
            <person name="Loftus B."/>
            <person name="Peterson S."/>
            <person name="Reich C.I."/>
            <person name="McNeil L.K."/>
            <person name="Badger J.H."/>
            <person name="Glodek A."/>
            <person name="Zhou L."/>
            <person name="Overbeek R."/>
            <person name="Gocayne J.D."/>
            <person name="Weidman J.F."/>
            <person name="McDonald L."/>
            <person name="Utterback T."/>
            <person name="Cotton M.D."/>
            <person name="Spriggs T."/>
            <person name="Artiach P."/>
            <person name="Kaine B.P."/>
            <person name="Sykes S.M."/>
            <person name="Sadow P.W."/>
            <person name="D'Andrea K.P."/>
            <person name="Bowman C."/>
            <person name="Fujii C."/>
            <person name="Garland S.A."/>
            <person name="Mason T.M."/>
            <person name="Olsen G.J."/>
            <person name="Fraser C.M."/>
            <person name="Smith H.O."/>
            <person name="Woese C.R."/>
            <person name="Venter J.C."/>
        </authorList>
    </citation>
    <scope>NUCLEOTIDE SEQUENCE [LARGE SCALE GENOMIC DNA]</scope>
    <source>
        <strain evidence="10">ATCC 49558 / DSM 4304 / JCM 9628 / NBRC 100126 / VC-16</strain>
    </source>
</reference>
<evidence type="ECO:0000256" key="6">
    <source>
        <dbReference type="ARBA" id="ARBA00023136"/>
    </source>
</evidence>
<dbReference type="PROSITE" id="PS50283">
    <property type="entry name" value="NA_SOLUT_SYMP_3"/>
    <property type="match status" value="1"/>
</dbReference>
<evidence type="ECO:0000256" key="7">
    <source>
        <dbReference type="RuleBase" id="RU362091"/>
    </source>
</evidence>
<keyword evidence="4 8" id="KW-0812">Transmembrane</keyword>
<evidence type="ECO:0000256" key="3">
    <source>
        <dbReference type="ARBA" id="ARBA00022448"/>
    </source>
</evidence>
<feature type="transmembrane region" description="Helical" evidence="8">
    <location>
        <begin position="407"/>
        <end position="424"/>
    </location>
</feature>
<dbReference type="InterPro" id="IPR038377">
    <property type="entry name" value="Na/Glc_symporter_sf"/>
</dbReference>
<dbReference type="STRING" id="224325.AF_1205"/>
<feature type="transmembrane region" description="Helical" evidence="8">
    <location>
        <begin position="436"/>
        <end position="458"/>
    </location>
</feature>
<name>O29063_ARCFU</name>
<evidence type="ECO:0000256" key="4">
    <source>
        <dbReference type="ARBA" id="ARBA00022692"/>
    </source>
</evidence>
<evidence type="ECO:0000256" key="2">
    <source>
        <dbReference type="ARBA" id="ARBA00006434"/>
    </source>
</evidence>
<evidence type="ECO:0000256" key="1">
    <source>
        <dbReference type="ARBA" id="ARBA00004141"/>
    </source>
</evidence>
<protein>
    <submittedName>
        <fullName evidence="9">Pantothenate permease (PanF-2)</fullName>
    </submittedName>
</protein>
<dbReference type="InterPro" id="IPR050277">
    <property type="entry name" value="Sodium:Solute_Symporter"/>
</dbReference>
<dbReference type="EnsemblBacteria" id="AAB90040">
    <property type="protein sequence ID" value="AAB90040"/>
    <property type="gene ID" value="AF_1205"/>
</dbReference>
<feature type="transmembrane region" description="Helical" evidence="8">
    <location>
        <begin position="25"/>
        <end position="46"/>
    </location>
</feature>
<dbReference type="Pfam" id="PF00474">
    <property type="entry name" value="SSF"/>
    <property type="match status" value="1"/>
</dbReference>
<organism evidence="9 10">
    <name type="scientific">Archaeoglobus fulgidus (strain ATCC 49558 / DSM 4304 / JCM 9628 / NBRC 100126 / VC-16)</name>
    <dbReference type="NCBI Taxonomy" id="224325"/>
    <lineage>
        <taxon>Archaea</taxon>
        <taxon>Methanobacteriati</taxon>
        <taxon>Methanobacteriota</taxon>
        <taxon>Archaeoglobi</taxon>
        <taxon>Archaeoglobales</taxon>
        <taxon>Archaeoglobaceae</taxon>
        <taxon>Archaeoglobus</taxon>
    </lineage>
</organism>
<dbReference type="eggNOG" id="arCOG01319">
    <property type="taxonomic scope" value="Archaea"/>
</dbReference>
<feature type="transmembrane region" description="Helical" evidence="8">
    <location>
        <begin position="106"/>
        <end position="128"/>
    </location>
</feature>
<dbReference type="Gene3D" id="1.20.1730.10">
    <property type="entry name" value="Sodium/glucose cotransporter"/>
    <property type="match status" value="1"/>
</dbReference>
<dbReference type="EMBL" id="AE000782">
    <property type="protein sequence ID" value="AAB90040.1"/>
    <property type="molecule type" value="Genomic_DNA"/>
</dbReference>
<feature type="transmembrane region" description="Helical" evidence="8">
    <location>
        <begin position="306"/>
        <end position="335"/>
    </location>
</feature>
<gene>
    <name evidence="9" type="ordered locus">AF_1205</name>
</gene>
<comment type="subcellular location">
    <subcellularLocation>
        <location evidence="1">Membrane</location>
        <topology evidence="1">Multi-pass membrane protein</topology>
    </subcellularLocation>
</comment>
<keyword evidence="3" id="KW-0813">Transport</keyword>
<comment type="similarity">
    <text evidence="2 7">Belongs to the sodium:solute symporter (SSF) (TC 2.A.21) family.</text>
</comment>
<evidence type="ECO:0000256" key="8">
    <source>
        <dbReference type="SAM" id="Phobius"/>
    </source>
</evidence>
<dbReference type="GO" id="GO:0022857">
    <property type="term" value="F:transmembrane transporter activity"/>
    <property type="evidence" value="ECO:0007669"/>
    <property type="project" value="InterPro"/>
</dbReference>
<keyword evidence="6 8" id="KW-0472">Membrane</keyword>
<feature type="transmembrane region" description="Helical" evidence="8">
    <location>
        <begin position="212"/>
        <end position="238"/>
    </location>
</feature>
<dbReference type="PANTHER" id="PTHR48086:SF7">
    <property type="entry name" value="SODIUM-SOLUTE SYMPORTER-RELATED"/>
    <property type="match status" value="1"/>
</dbReference>
<dbReference type="GO" id="GO:0005886">
    <property type="term" value="C:plasma membrane"/>
    <property type="evidence" value="ECO:0007669"/>
    <property type="project" value="TreeGrafter"/>
</dbReference>
<dbReference type="CDD" id="cd10322">
    <property type="entry name" value="SLC5sbd"/>
    <property type="match status" value="1"/>
</dbReference>
<dbReference type="Proteomes" id="UP000002199">
    <property type="component" value="Chromosome"/>
</dbReference>
<feature type="transmembrane region" description="Helical" evidence="8">
    <location>
        <begin position="171"/>
        <end position="192"/>
    </location>
</feature>
<evidence type="ECO:0000256" key="5">
    <source>
        <dbReference type="ARBA" id="ARBA00022989"/>
    </source>
</evidence>
<feature type="transmembrane region" description="Helical" evidence="8">
    <location>
        <begin position="134"/>
        <end position="159"/>
    </location>
</feature>
<feature type="transmembrane region" description="Helical" evidence="8">
    <location>
        <begin position="355"/>
        <end position="374"/>
    </location>
</feature>
<sequence length="474" mass="50855">MYFLVTTLGVGFYLMKRMEKSEEDYLVAKRGLGAVPVGVTLALTVLGTPHILGVMESAYDIGLPAVWFSFAHAIMLAIVCLFTGRWARKLKVESVPEFLDVIFSNYWLRLMVGAVIAGAIFGICTLETQGLGVFVSILTGTSIEVGIVIGALIGILYVVLSGMKEVAWLNVLNAVILYIGIIAATFVLGSGLQNGWEGVNEFYISNDLAGKLNIFGSWEVFVGFALVNVLATVFFQGISQQGLHAALAAKSPDVLRKAMLIAVPVNGSFAVFAAVMGMAARATPEFAELGAKTATPAMIVSVLPTWASALLLATCLVAVLSSYAITLLAPTTIFVNDIYKAVLKPNASHEELLRLSRILTVLLAVAALIPAVSLPPILAAMMWLFSWLVPVFWFVIFGLFWKRSAPAAIITCLLVWVTINAWTMTPLPEVLGAPGWLHQVYLALIVTLVIGSLLNAVLPGKPGLFREKALAVRG</sequence>
<feature type="transmembrane region" description="Helical" evidence="8">
    <location>
        <begin position="380"/>
        <end position="400"/>
    </location>
</feature>
<accession>O29063</accession>
<keyword evidence="10" id="KW-1185">Reference proteome</keyword>
<feature type="transmembrane region" description="Helical" evidence="8">
    <location>
        <begin position="259"/>
        <end position="280"/>
    </location>
</feature>
<dbReference type="PIR" id="D69400">
    <property type="entry name" value="D69400"/>
</dbReference>
<dbReference type="PaxDb" id="224325-AF_1205"/>
<keyword evidence="5 8" id="KW-1133">Transmembrane helix</keyword>
<evidence type="ECO:0000313" key="9">
    <source>
        <dbReference type="EMBL" id="AAB90040.1"/>
    </source>
</evidence>
<dbReference type="PhylomeDB" id="O29063"/>
<feature type="transmembrane region" description="Helical" evidence="8">
    <location>
        <begin position="66"/>
        <end position="86"/>
    </location>
</feature>
<dbReference type="HOGENOM" id="CLU_018808_15_3_2"/>
<dbReference type="KEGG" id="afu:AF_1205"/>
<dbReference type="InterPro" id="IPR001734">
    <property type="entry name" value="Na/solute_symporter"/>
</dbReference>
<proteinExistence type="inferred from homology"/>
<evidence type="ECO:0000313" key="10">
    <source>
        <dbReference type="Proteomes" id="UP000002199"/>
    </source>
</evidence>
<dbReference type="PANTHER" id="PTHR48086">
    <property type="entry name" value="SODIUM/PROLINE SYMPORTER-RELATED"/>
    <property type="match status" value="1"/>
</dbReference>
<dbReference type="AlphaFoldDB" id="O29063"/>